<sequence length="80" mass="9508">MTGIGVQYPPATRTERNDDPNETRRGRVRGAAGDRRYGRRGARERARRCRCGRPVRRPRGAGRRERGRRRRERRRRRGQP</sequence>
<feature type="region of interest" description="Disordered" evidence="1">
    <location>
        <begin position="1"/>
        <end position="80"/>
    </location>
</feature>
<organism evidence="2 3">
    <name type="scientific">Haloplanus aerogenes</name>
    <dbReference type="NCBI Taxonomy" id="660522"/>
    <lineage>
        <taxon>Archaea</taxon>
        <taxon>Methanobacteriati</taxon>
        <taxon>Methanobacteriota</taxon>
        <taxon>Stenosarchaea group</taxon>
        <taxon>Halobacteria</taxon>
        <taxon>Halobacteriales</taxon>
        <taxon>Haloferacaceae</taxon>
        <taxon>Haloplanus</taxon>
    </lineage>
</organism>
<evidence type="ECO:0000256" key="1">
    <source>
        <dbReference type="SAM" id="MobiDB-lite"/>
    </source>
</evidence>
<keyword evidence="3" id="KW-1185">Reference proteome</keyword>
<dbReference type="Proteomes" id="UP000282007">
    <property type="component" value="Chromosome"/>
</dbReference>
<gene>
    <name evidence="2" type="ORF">DU502_01670</name>
</gene>
<name>A0A3G8QR34_9EURY</name>
<feature type="compositionally biased region" description="Basic residues" evidence="1">
    <location>
        <begin position="45"/>
        <end position="80"/>
    </location>
</feature>
<feature type="compositionally biased region" description="Basic and acidic residues" evidence="1">
    <location>
        <begin position="13"/>
        <end position="25"/>
    </location>
</feature>
<reference evidence="2 3" key="1">
    <citation type="submission" date="2018-07" db="EMBL/GenBank/DDBJ databases">
        <title>Genome sequences of Haloplanus aerogenes JCM 16430T.</title>
        <authorList>
            <person name="Kim Y.B."/>
            <person name="Roh S.W."/>
        </authorList>
    </citation>
    <scope>NUCLEOTIDE SEQUENCE [LARGE SCALE GENOMIC DNA]</scope>
    <source>
        <strain evidence="2 3">JCM 16430</strain>
    </source>
</reference>
<feature type="compositionally biased region" description="Basic and acidic residues" evidence="1">
    <location>
        <begin position="32"/>
        <end position="44"/>
    </location>
</feature>
<dbReference type="AlphaFoldDB" id="A0A3G8QR34"/>
<proteinExistence type="predicted"/>
<evidence type="ECO:0000313" key="3">
    <source>
        <dbReference type="Proteomes" id="UP000282007"/>
    </source>
</evidence>
<protein>
    <submittedName>
        <fullName evidence="2">Uncharacterized protein</fullName>
    </submittedName>
</protein>
<accession>A0A3G8QR34</accession>
<dbReference type="KEGG" id="haer:DU502_01670"/>
<evidence type="ECO:0000313" key="2">
    <source>
        <dbReference type="EMBL" id="AZH24161.1"/>
    </source>
</evidence>
<dbReference type="EMBL" id="CP034145">
    <property type="protein sequence ID" value="AZH24161.1"/>
    <property type="molecule type" value="Genomic_DNA"/>
</dbReference>